<keyword evidence="3" id="KW-0689">Ribosomal protein</keyword>
<dbReference type="InterPro" id="IPR038340">
    <property type="entry name" value="MRP-L47_sf"/>
</dbReference>
<dbReference type="AlphaFoldDB" id="A0AAU9JHN4"/>
<dbReference type="Proteomes" id="UP001162131">
    <property type="component" value="Unassembled WGS sequence"/>
</dbReference>
<evidence type="ECO:0000256" key="2">
    <source>
        <dbReference type="ARBA" id="ARBA00009254"/>
    </source>
</evidence>
<evidence type="ECO:0000256" key="3">
    <source>
        <dbReference type="ARBA" id="ARBA00022980"/>
    </source>
</evidence>
<gene>
    <name evidence="8" type="ORF">BSTOLATCC_MIC39569</name>
</gene>
<reference evidence="8" key="1">
    <citation type="submission" date="2021-09" db="EMBL/GenBank/DDBJ databases">
        <authorList>
            <consortium name="AG Swart"/>
            <person name="Singh M."/>
            <person name="Singh A."/>
            <person name="Seah K."/>
            <person name="Emmerich C."/>
        </authorList>
    </citation>
    <scope>NUCLEOTIDE SEQUENCE</scope>
    <source>
        <strain evidence="8">ATCC30299</strain>
    </source>
</reference>
<evidence type="ECO:0000313" key="8">
    <source>
        <dbReference type="EMBL" id="CAG9325780.1"/>
    </source>
</evidence>
<keyword evidence="9" id="KW-1185">Reference proteome</keyword>
<evidence type="ECO:0000256" key="4">
    <source>
        <dbReference type="ARBA" id="ARBA00023128"/>
    </source>
</evidence>
<keyword evidence="4" id="KW-0496">Mitochondrion</keyword>
<evidence type="ECO:0000256" key="6">
    <source>
        <dbReference type="ARBA" id="ARBA00035289"/>
    </source>
</evidence>
<evidence type="ECO:0000256" key="1">
    <source>
        <dbReference type="ARBA" id="ARBA00004173"/>
    </source>
</evidence>
<accession>A0AAU9JHN4</accession>
<comment type="caution">
    <text evidence="8">The sequence shown here is derived from an EMBL/GenBank/DDBJ whole genome shotgun (WGS) entry which is preliminary data.</text>
</comment>
<organism evidence="8 9">
    <name type="scientific">Blepharisma stoltei</name>
    <dbReference type="NCBI Taxonomy" id="1481888"/>
    <lineage>
        <taxon>Eukaryota</taxon>
        <taxon>Sar</taxon>
        <taxon>Alveolata</taxon>
        <taxon>Ciliophora</taxon>
        <taxon>Postciliodesmatophora</taxon>
        <taxon>Heterotrichea</taxon>
        <taxon>Heterotrichida</taxon>
        <taxon>Blepharismidae</taxon>
        <taxon>Blepharisma</taxon>
    </lineage>
</organism>
<dbReference type="PANTHER" id="PTHR21183:SF18">
    <property type="entry name" value="LARGE RIBOSOMAL SUBUNIT PROTEIN UL29M"/>
    <property type="match status" value="1"/>
</dbReference>
<evidence type="ECO:0000256" key="5">
    <source>
        <dbReference type="ARBA" id="ARBA00023274"/>
    </source>
</evidence>
<dbReference type="InterPro" id="IPR010729">
    <property type="entry name" value="Ribosomal_uL29_mit"/>
</dbReference>
<feature type="coiled-coil region" evidence="7">
    <location>
        <begin position="135"/>
        <end position="162"/>
    </location>
</feature>
<protein>
    <recommendedName>
        <fullName evidence="6">Large ribosomal subunit protein uL29m</fullName>
    </recommendedName>
</protein>
<dbReference type="InterPro" id="IPR036049">
    <property type="entry name" value="Ribosomal_uL29_sf"/>
</dbReference>
<keyword evidence="5" id="KW-0687">Ribonucleoprotein</keyword>
<comment type="similarity">
    <text evidence="2">Belongs to the universal ribosomal protein uL29 family.</text>
</comment>
<name>A0AAU9JHN4_9CILI</name>
<dbReference type="GO" id="GO:0005762">
    <property type="term" value="C:mitochondrial large ribosomal subunit"/>
    <property type="evidence" value="ECO:0007669"/>
    <property type="project" value="TreeGrafter"/>
</dbReference>
<dbReference type="Gene3D" id="6.10.330.20">
    <property type="match status" value="1"/>
</dbReference>
<dbReference type="EMBL" id="CAJZBQ010000039">
    <property type="protein sequence ID" value="CAG9325780.1"/>
    <property type="molecule type" value="Genomic_DNA"/>
</dbReference>
<dbReference type="PANTHER" id="PTHR21183">
    <property type="entry name" value="RIBOSOMAL PROTEIN L47, MITOCHONDRIAL-RELATED"/>
    <property type="match status" value="1"/>
</dbReference>
<dbReference type="SUPFAM" id="SSF46561">
    <property type="entry name" value="Ribosomal protein L29 (L29p)"/>
    <property type="match status" value="1"/>
</dbReference>
<keyword evidence="7" id="KW-0175">Coiled coil</keyword>
<comment type="subcellular location">
    <subcellularLocation>
        <location evidence="1">Mitochondrion</location>
    </subcellularLocation>
</comment>
<evidence type="ECO:0000313" key="9">
    <source>
        <dbReference type="Proteomes" id="UP001162131"/>
    </source>
</evidence>
<evidence type="ECO:0000256" key="7">
    <source>
        <dbReference type="SAM" id="Coils"/>
    </source>
</evidence>
<dbReference type="Pfam" id="PF06984">
    <property type="entry name" value="MRP-L47"/>
    <property type="match status" value="1"/>
</dbReference>
<sequence>MLSFRLIRAFNTKLIQPQLRASNFTENISEFQDAKVTSGKAWSAFLLRRKSHEDLVKLWFVLYKEQNLIRADNQLKVQLGSQKGAQWRMKKVKQSMARLLTVIREREIIRENYWKQLEAEYLDKTIPKEEPKPKIKRELTEEEKARNEKRKIAERNAKINRNWKKMSTHQRRGAIQAEYRKLAVVAKEEFLKELKYLGLKLREKGIKPKGIEELLPQPIIRPPISKEQNK</sequence>
<dbReference type="GO" id="GO:0003735">
    <property type="term" value="F:structural constituent of ribosome"/>
    <property type="evidence" value="ECO:0007669"/>
    <property type="project" value="InterPro"/>
</dbReference>
<proteinExistence type="inferred from homology"/>
<dbReference type="GO" id="GO:0032543">
    <property type="term" value="P:mitochondrial translation"/>
    <property type="evidence" value="ECO:0007669"/>
    <property type="project" value="TreeGrafter"/>
</dbReference>